<dbReference type="Gene3D" id="1.10.510.10">
    <property type="entry name" value="Transferase(Phosphotransferase) domain 1"/>
    <property type="match status" value="1"/>
</dbReference>
<evidence type="ECO:0000313" key="5">
    <source>
        <dbReference type="EMBL" id="KAB5596228.1"/>
    </source>
</evidence>
<dbReference type="GO" id="GO:0005524">
    <property type="term" value="F:ATP binding"/>
    <property type="evidence" value="ECO:0007669"/>
    <property type="project" value="InterPro"/>
</dbReference>
<dbReference type="PROSITE" id="PS00108">
    <property type="entry name" value="PROTEIN_KINASE_ST"/>
    <property type="match status" value="1"/>
</dbReference>
<evidence type="ECO:0000256" key="1">
    <source>
        <dbReference type="ARBA" id="ARBA00005575"/>
    </source>
</evidence>
<evidence type="ECO:0000259" key="4">
    <source>
        <dbReference type="PROSITE" id="PS50011"/>
    </source>
</evidence>
<feature type="compositionally biased region" description="Polar residues" evidence="2">
    <location>
        <begin position="1"/>
        <end position="18"/>
    </location>
</feature>
<feature type="region of interest" description="Disordered" evidence="2">
    <location>
        <begin position="148"/>
        <end position="185"/>
    </location>
</feature>
<dbReference type="GO" id="GO:0004672">
    <property type="term" value="F:protein kinase activity"/>
    <property type="evidence" value="ECO:0007669"/>
    <property type="project" value="InterPro"/>
</dbReference>
<dbReference type="PANTHER" id="PTHR24345">
    <property type="entry name" value="SERINE/THREONINE-PROTEIN KINASE PLK"/>
    <property type="match status" value="1"/>
</dbReference>
<name>A0A5N5QX12_9AGAM</name>
<feature type="domain" description="Protein kinase" evidence="4">
    <location>
        <begin position="177"/>
        <end position="431"/>
    </location>
</feature>
<proteinExistence type="inferred from homology"/>
<dbReference type="Proteomes" id="UP000383932">
    <property type="component" value="Unassembled WGS sequence"/>
</dbReference>
<keyword evidence="6" id="KW-1185">Reference proteome</keyword>
<dbReference type="InterPro" id="IPR000719">
    <property type="entry name" value="Prot_kinase_dom"/>
</dbReference>
<dbReference type="OrthoDB" id="10252171at2759"/>
<sequence>MTGTQETQKTQLDTQRSQYEMEDTSHLNARLVSRNLLYSNIDLVKGITKYTVGRKNRVNDIVMPQEWKRITLRPRVSYPHDLRCGPLSPLAHRYQEHVPKDDLVLGISEPDPIIWVTDISQSGTYINGRRVGEGNQLLRVGEEICFGKPSQNDPTENHSPFAPALRGPEHVSKSKQNDKPRSFGSPTSGDILGFLRVLLVLYTGISTIHEPWNVKDKVTIHSNLNHDHIIKLVRFAHYEEAGRLFLVMELAEYGDLQVYLKNHGPLNEAQTKEIAWQVYQAVAYTHSMRVTHRDLKPENILITSLDPFLVKIADFGVYFCKESYEVAHTALGLAKAVDGRTFLKTFCGTQNYVAPEILQGAPGYGQMVDIYSLGVIFLFCMTGRWVFDNDALDILQESGVTENCINLLYRSVQLQPQDRISANEALDHPWFHA</sequence>
<feature type="compositionally biased region" description="Polar residues" evidence="2">
    <location>
        <begin position="149"/>
        <end position="158"/>
    </location>
</feature>
<dbReference type="SUPFAM" id="SSF49879">
    <property type="entry name" value="SMAD/FHA domain"/>
    <property type="match status" value="1"/>
</dbReference>
<dbReference type="PROSITE" id="PS50011">
    <property type="entry name" value="PROTEIN_KINASE_DOM"/>
    <property type="match status" value="1"/>
</dbReference>
<evidence type="ECO:0000259" key="3">
    <source>
        <dbReference type="PROSITE" id="PS50006"/>
    </source>
</evidence>
<dbReference type="Pfam" id="PF00069">
    <property type="entry name" value="Pkinase"/>
    <property type="match status" value="1"/>
</dbReference>
<comment type="caution">
    <text evidence="5">The sequence shown here is derived from an EMBL/GenBank/DDBJ whole genome shotgun (WGS) entry which is preliminary data.</text>
</comment>
<feature type="domain" description="FHA" evidence="3">
    <location>
        <begin position="50"/>
        <end position="131"/>
    </location>
</feature>
<dbReference type="GO" id="GO:0005634">
    <property type="term" value="C:nucleus"/>
    <property type="evidence" value="ECO:0007669"/>
    <property type="project" value="TreeGrafter"/>
</dbReference>
<dbReference type="SUPFAM" id="SSF56112">
    <property type="entry name" value="Protein kinase-like (PK-like)"/>
    <property type="match status" value="1"/>
</dbReference>
<dbReference type="EMBL" id="SSOP01000002">
    <property type="protein sequence ID" value="KAB5596228.1"/>
    <property type="molecule type" value="Genomic_DNA"/>
</dbReference>
<dbReference type="AlphaFoldDB" id="A0A5N5QX12"/>
<evidence type="ECO:0000313" key="6">
    <source>
        <dbReference type="Proteomes" id="UP000383932"/>
    </source>
</evidence>
<accession>A0A5N5QX12</accession>
<dbReference type="InterPro" id="IPR011009">
    <property type="entry name" value="Kinase-like_dom_sf"/>
</dbReference>
<dbReference type="InterPro" id="IPR008984">
    <property type="entry name" value="SMAD_FHA_dom_sf"/>
</dbReference>
<dbReference type="PROSITE" id="PS50006">
    <property type="entry name" value="FHA_DOMAIN"/>
    <property type="match status" value="1"/>
</dbReference>
<evidence type="ECO:0000256" key="2">
    <source>
        <dbReference type="SAM" id="MobiDB-lite"/>
    </source>
</evidence>
<dbReference type="SMART" id="SM00220">
    <property type="entry name" value="S_TKc"/>
    <property type="match status" value="1"/>
</dbReference>
<protein>
    <submittedName>
        <fullName evidence="5">Serine/Threonine kinase catalytic domain containing protein</fullName>
    </submittedName>
</protein>
<dbReference type="Gene3D" id="2.60.200.20">
    <property type="match status" value="1"/>
</dbReference>
<feature type="compositionally biased region" description="Basic and acidic residues" evidence="2">
    <location>
        <begin position="167"/>
        <end position="181"/>
    </location>
</feature>
<organism evidence="5 6">
    <name type="scientific">Ceratobasidium theobromae</name>
    <dbReference type="NCBI Taxonomy" id="1582974"/>
    <lineage>
        <taxon>Eukaryota</taxon>
        <taxon>Fungi</taxon>
        <taxon>Dikarya</taxon>
        <taxon>Basidiomycota</taxon>
        <taxon>Agaricomycotina</taxon>
        <taxon>Agaricomycetes</taxon>
        <taxon>Cantharellales</taxon>
        <taxon>Ceratobasidiaceae</taxon>
        <taxon>Ceratobasidium</taxon>
    </lineage>
</organism>
<comment type="similarity">
    <text evidence="1">Belongs to the protein kinase superfamily. CAMK Ser/Thr protein kinase family. CHEK2 subfamily.</text>
</comment>
<keyword evidence="5" id="KW-0808">Transferase</keyword>
<keyword evidence="5" id="KW-0418">Kinase</keyword>
<dbReference type="InterPro" id="IPR008271">
    <property type="entry name" value="Ser/Thr_kinase_AS"/>
</dbReference>
<dbReference type="InterPro" id="IPR000253">
    <property type="entry name" value="FHA_dom"/>
</dbReference>
<reference evidence="5 6" key="1">
    <citation type="journal article" date="2019" name="Fungal Biol. Biotechnol.">
        <title>Draft genome sequence of fastidious pathogen Ceratobasidium theobromae, which causes vascular-streak dieback in Theobroma cacao.</title>
        <authorList>
            <person name="Ali S.S."/>
            <person name="Asman A."/>
            <person name="Shao J."/>
            <person name="Firmansyah A.P."/>
            <person name="Susilo A.W."/>
            <person name="Rosmana A."/>
            <person name="McMahon P."/>
            <person name="Junaid M."/>
            <person name="Guest D."/>
            <person name="Kheng T.Y."/>
            <person name="Meinhardt L.W."/>
            <person name="Bailey B.A."/>
        </authorList>
    </citation>
    <scope>NUCLEOTIDE SEQUENCE [LARGE SCALE GENOMIC DNA]</scope>
    <source>
        <strain evidence="5 6">CT2</strain>
    </source>
</reference>
<gene>
    <name evidence="5" type="ORF">CTheo_213</name>
</gene>
<feature type="region of interest" description="Disordered" evidence="2">
    <location>
        <begin position="1"/>
        <end position="20"/>
    </location>
</feature>